<evidence type="ECO:0000313" key="1">
    <source>
        <dbReference type="EMBL" id="EDP35430.1"/>
    </source>
</evidence>
<protein>
    <submittedName>
        <fullName evidence="1">Uncharacterized protein</fullName>
    </submittedName>
</protein>
<dbReference type="AlphaFoldDB" id="A8PBP3"/>
<organism evidence="1">
    <name type="scientific">Brugia malayi</name>
    <name type="common">Filarial nematode worm</name>
    <dbReference type="NCBI Taxonomy" id="6279"/>
    <lineage>
        <taxon>Eukaryota</taxon>
        <taxon>Metazoa</taxon>
        <taxon>Ecdysozoa</taxon>
        <taxon>Nematoda</taxon>
        <taxon>Chromadorea</taxon>
        <taxon>Rhabditida</taxon>
        <taxon>Spirurina</taxon>
        <taxon>Spiruromorpha</taxon>
        <taxon>Filarioidea</taxon>
        <taxon>Onchocercidae</taxon>
        <taxon>Brugia</taxon>
    </lineage>
</organism>
<accession>A8PBP3</accession>
<proteinExistence type="predicted"/>
<dbReference type="EMBL" id="DS239021">
    <property type="protein sequence ID" value="EDP35430.1"/>
    <property type="molecule type" value="Genomic_DNA"/>
</dbReference>
<reference evidence="1" key="1">
    <citation type="journal article" date="2007" name="Science">
        <title>Draft genome of the filarial nematode parasite Brugia malayi.</title>
        <authorList>
            <person name="Ghedin E."/>
            <person name="Wang S."/>
            <person name="Spiro D."/>
            <person name="Caler E."/>
            <person name="Zhao Q."/>
            <person name="Crabtree J."/>
            <person name="Allen J.E."/>
            <person name="Delcher A.L."/>
            <person name="Guiliano D.B."/>
            <person name="Miranda-Saavedra D."/>
            <person name="Angiuoli S.V."/>
            <person name="Creasy T."/>
            <person name="Amedeo P."/>
            <person name="Haas B."/>
            <person name="El-Sayed N.M."/>
            <person name="Wortman J.R."/>
            <person name="Feldblyum T."/>
            <person name="Tallon L."/>
            <person name="Schatz M."/>
            <person name="Shumway M."/>
            <person name="Koo H."/>
            <person name="Salzberg S.L."/>
            <person name="Schobel S."/>
            <person name="Pertea M."/>
            <person name="Pop M."/>
            <person name="White O."/>
            <person name="Barton G.J."/>
            <person name="Carlow C.K."/>
            <person name="Crawford M.J."/>
            <person name="Daub J."/>
            <person name="Dimmic M.W."/>
            <person name="Estes C.F."/>
            <person name="Foster J.M."/>
            <person name="Ganatra M."/>
            <person name="Gregory W.F."/>
            <person name="Johnson N.M."/>
            <person name="Jin J."/>
            <person name="Komuniecki R."/>
            <person name="Korf I."/>
            <person name="Kumar S."/>
            <person name="Laney S."/>
            <person name="Li B.W."/>
            <person name="Li W."/>
            <person name="Lindblom T.H."/>
            <person name="Lustigman S."/>
            <person name="Ma D."/>
            <person name="Maina C.V."/>
            <person name="Martin D.M."/>
            <person name="McCarter J.P."/>
            <person name="McReynolds L."/>
            <person name="Mitreva M."/>
            <person name="Nutman T.B."/>
            <person name="Parkinson J."/>
            <person name="Peregrin-Alvarez J.M."/>
            <person name="Poole C."/>
            <person name="Ren Q."/>
            <person name="Saunders L."/>
            <person name="Sluder A.E."/>
            <person name="Smith K."/>
            <person name="Stanke M."/>
            <person name="Unnasch T.R."/>
            <person name="Ware J."/>
            <person name="Wei A.D."/>
            <person name="Weil G."/>
            <person name="Williams D.J."/>
            <person name="Zhang Y."/>
            <person name="Williams S.A."/>
            <person name="Fraser-Liggett C."/>
            <person name="Slatko B."/>
            <person name="Blaxter M.L."/>
            <person name="Scott A.L."/>
        </authorList>
    </citation>
    <scope>NUCLEOTIDE SEQUENCE [LARGE SCALE GENOMIC DNA]</scope>
</reference>
<name>A8PBP3_BRUMA</name>
<gene>
    <name evidence="1" type="ORF">Bm1_21350</name>
</gene>
<sequence>MTFVEVSPLSRALRTTSSKRSLYHCLRQKVPRIARRHPERLNTESTESATTAAVAALPRQQQRYVDVRCVADTRAHAPPDQHHNYYLRQHPRRWWH</sequence>